<reference evidence="1" key="1">
    <citation type="journal article" date="2015" name="Nature">
        <title>Complex archaea that bridge the gap between prokaryotes and eukaryotes.</title>
        <authorList>
            <person name="Spang A."/>
            <person name="Saw J.H."/>
            <person name="Jorgensen S.L."/>
            <person name="Zaremba-Niedzwiedzka K."/>
            <person name="Martijn J."/>
            <person name="Lind A.E."/>
            <person name="van Eijk R."/>
            <person name="Schleper C."/>
            <person name="Guy L."/>
            <person name="Ettema T.J."/>
        </authorList>
    </citation>
    <scope>NUCLEOTIDE SEQUENCE</scope>
</reference>
<comment type="caution">
    <text evidence="1">The sequence shown here is derived from an EMBL/GenBank/DDBJ whole genome shotgun (WGS) entry which is preliminary data.</text>
</comment>
<evidence type="ECO:0000313" key="1">
    <source>
        <dbReference type="EMBL" id="KKK82201.1"/>
    </source>
</evidence>
<proteinExistence type="predicted"/>
<name>A0A0F9BCP7_9ZZZZ</name>
<accession>A0A0F9BCP7</accession>
<dbReference type="EMBL" id="LAZR01052779">
    <property type="protein sequence ID" value="KKK82201.1"/>
    <property type="molecule type" value="Genomic_DNA"/>
</dbReference>
<gene>
    <name evidence="1" type="ORF">LCGC14_2805760</name>
</gene>
<organism evidence="1">
    <name type="scientific">marine sediment metagenome</name>
    <dbReference type="NCBI Taxonomy" id="412755"/>
    <lineage>
        <taxon>unclassified sequences</taxon>
        <taxon>metagenomes</taxon>
        <taxon>ecological metagenomes</taxon>
    </lineage>
</organism>
<dbReference type="AlphaFoldDB" id="A0A0F9BCP7"/>
<sequence length="58" mass="6194">MDAVLVVIVVYPLTIGRLQGIIASNALIHSAIRSDSGPRVAHIRKLLWGAAGLQESVF</sequence>
<protein>
    <submittedName>
        <fullName evidence="1">Uncharacterized protein</fullName>
    </submittedName>
</protein>